<gene>
    <name evidence="7" type="ORF">AKJ09_06522</name>
</gene>
<dbReference type="GO" id="GO:0030288">
    <property type="term" value="C:outer membrane-bounded periplasmic space"/>
    <property type="evidence" value="ECO:0007669"/>
    <property type="project" value="TreeGrafter"/>
</dbReference>
<keyword evidence="2" id="KW-0813">Transport</keyword>
<keyword evidence="3" id="KW-0175">Coiled coil</keyword>
<feature type="chain" id="PRO_5005466467" evidence="4">
    <location>
        <begin position="23"/>
        <end position="392"/>
    </location>
</feature>
<keyword evidence="4" id="KW-0732">Signal</keyword>
<dbReference type="Gene3D" id="2.40.420.20">
    <property type="match status" value="1"/>
</dbReference>
<evidence type="ECO:0000259" key="5">
    <source>
        <dbReference type="Pfam" id="PF25954"/>
    </source>
</evidence>
<dbReference type="InterPro" id="IPR058792">
    <property type="entry name" value="Beta-barrel_RND_2"/>
</dbReference>
<feature type="domain" description="CzcB-like barrel-sandwich hybrid" evidence="6">
    <location>
        <begin position="86"/>
        <end position="220"/>
    </location>
</feature>
<dbReference type="FunFam" id="2.40.30.170:FF:000010">
    <property type="entry name" value="Efflux RND transporter periplasmic adaptor subunit"/>
    <property type="match status" value="1"/>
</dbReference>
<dbReference type="Gene3D" id="2.40.50.100">
    <property type="match status" value="1"/>
</dbReference>
<dbReference type="GO" id="GO:0022857">
    <property type="term" value="F:transmembrane transporter activity"/>
    <property type="evidence" value="ECO:0007669"/>
    <property type="project" value="InterPro"/>
</dbReference>
<sequence>MMAKSPVSKRAALVFSCFVALAFGDLGCKRQGLTPASTGAEPPNGEVWLTDAQIAEAKVQVEPLAEQDVDDVILTSGKVLFSDAHVSHVFSPVSGRVTKIEAQLGQRVKKGDVLAYLESPDIGLASADLHKAEADRIQAEHDLERQKELLAAHATSQRDYEQAEDAYRKAKAEVERAKQKTSLFRAGGSPSGVTQTYPLRAEIEGEIVARQVTPGAEVAGQYSGGTAVELFTIGELDRLWVVADVYEMDSTRVKVGSPVNIKLFALPNRVFPAKIEWVSGILDPATRTAKVRCVLDNADRVLKPEMYATLYISVEQRRALAVPRAALLRLGDQTAVFVEKGHAPDGRRAFARVPVVIDESEGGKWVPVAHGLEKGTPIVTHGGILLAGSDAK</sequence>
<evidence type="ECO:0000256" key="1">
    <source>
        <dbReference type="ARBA" id="ARBA00009477"/>
    </source>
</evidence>
<keyword evidence="8" id="KW-1185">Reference proteome</keyword>
<dbReference type="RefSeq" id="WP_146651241.1">
    <property type="nucleotide sequence ID" value="NZ_CP012333.1"/>
</dbReference>
<dbReference type="SUPFAM" id="SSF111369">
    <property type="entry name" value="HlyD-like secretion proteins"/>
    <property type="match status" value="1"/>
</dbReference>
<dbReference type="Proteomes" id="UP000064967">
    <property type="component" value="Chromosome"/>
</dbReference>
<dbReference type="EMBL" id="CP012333">
    <property type="protein sequence ID" value="AKU99858.1"/>
    <property type="molecule type" value="Genomic_DNA"/>
</dbReference>
<dbReference type="GO" id="GO:0046914">
    <property type="term" value="F:transition metal ion binding"/>
    <property type="evidence" value="ECO:0007669"/>
    <property type="project" value="TreeGrafter"/>
</dbReference>
<evidence type="ECO:0000256" key="2">
    <source>
        <dbReference type="ARBA" id="ARBA00022448"/>
    </source>
</evidence>
<feature type="coiled-coil region" evidence="3">
    <location>
        <begin position="129"/>
        <end position="180"/>
    </location>
</feature>
<dbReference type="Gene3D" id="2.40.30.170">
    <property type="match status" value="1"/>
</dbReference>
<name>A0A0K1Q238_9BACT</name>
<dbReference type="Pfam" id="PF25954">
    <property type="entry name" value="Beta-barrel_RND_2"/>
    <property type="match status" value="1"/>
</dbReference>
<evidence type="ECO:0000256" key="3">
    <source>
        <dbReference type="SAM" id="Coils"/>
    </source>
</evidence>
<dbReference type="PANTHER" id="PTHR30097:SF4">
    <property type="entry name" value="SLR6042 PROTEIN"/>
    <property type="match status" value="1"/>
</dbReference>
<dbReference type="GO" id="GO:0060003">
    <property type="term" value="P:copper ion export"/>
    <property type="evidence" value="ECO:0007669"/>
    <property type="project" value="TreeGrafter"/>
</dbReference>
<dbReference type="Pfam" id="PF25973">
    <property type="entry name" value="BSH_CzcB"/>
    <property type="match status" value="1"/>
</dbReference>
<dbReference type="PANTHER" id="PTHR30097">
    <property type="entry name" value="CATION EFFLUX SYSTEM PROTEIN CUSB"/>
    <property type="match status" value="1"/>
</dbReference>
<dbReference type="GO" id="GO:0016020">
    <property type="term" value="C:membrane"/>
    <property type="evidence" value="ECO:0007669"/>
    <property type="project" value="InterPro"/>
</dbReference>
<protein>
    <submittedName>
        <fullName evidence="7">Putative Co/Zn/Cd efflux system membrane fusion protein</fullName>
    </submittedName>
</protein>
<dbReference type="Gene3D" id="1.10.287.470">
    <property type="entry name" value="Helix hairpin bin"/>
    <property type="match status" value="1"/>
</dbReference>
<comment type="similarity">
    <text evidence="1">Belongs to the membrane fusion protein (MFP) (TC 8.A.1) family.</text>
</comment>
<dbReference type="InterPro" id="IPR058647">
    <property type="entry name" value="BSH_CzcB-like"/>
</dbReference>
<dbReference type="STRING" id="1391654.AKJ09_06522"/>
<dbReference type="KEGG" id="llu:AKJ09_06522"/>
<evidence type="ECO:0000256" key="4">
    <source>
        <dbReference type="SAM" id="SignalP"/>
    </source>
</evidence>
<dbReference type="NCBIfam" id="TIGR01730">
    <property type="entry name" value="RND_mfp"/>
    <property type="match status" value="1"/>
</dbReference>
<feature type="domain" description="CusB-like beta-barrel" evidence="5">
    <location>
        <begin position="239"/>
        <end position="312"/>
    </location>
</feature>
<dbReference type="InterPro" id="IPR051909">
    <property type="entry name" value="MFP_Cation_Efflux"/>
</dbReference>
<dbReference type="AlphaFoldDB" id="A0A0K1Q238"/>
<organism evidence="7 8">
    <name type="scientific">Labilithrix luteola</name>
    <dbReference type="NCBI Taxonomy" id="1391654"/>
    <lineage>
        <taxon>Bacteria</taxon>
        <taxon>Pseudomonadati</taxon>
        <taxon>Myxococcota</taxon>
        <taxon>Polyangia</taxon>
        <taxon>Polyangiales</taxon>
        <taxon>Labilitrichaceae</taxon>
        <taxon>Labilithrix</taxon>
    </lineage>
</organism>
<dbReference type="OrthoDB" id="9806939at2"/>
<reference evidence="7 8" key="1">
    <citation type="submission" date="2015-08" db="EMBL/GenBank/DDBJ databases">
        <authorList>
            <person name="Babu N.S."/>
            <person name="Beckwith C.J."/>
            <person name="Beseler K.G."/>
            <person name="Brison A."/>
            <person name="Carone J.V."/>
            <person name="Caskin T.P."/>
            <person name="Diamond M."/>
            <person name="Durham M.E."/>
            <person name="Foxe J.M."/>
            <person name="Go M."/>
            <person name="Henderson B.A."/>
            <person name="Jones I.B."/>
            <person name="McGettigan J.A."/>
            <person name="Micheletti S.J."/>
            <person name="Nasrallah M.E."/>
            <person name="Ortiz D."/>
            <person name="Piller C.R."/>
            <person name="Privatt S.R."/>
            <person name="Schneider S.L."/>
            <person name="Sharp S."/>
            <person name="Smith T.C."/>
            <person name="Stanton J.D."/>
            <person name="Ullery H.E."/>
            <person name="Wilson R.J."/>
            <person name="Serrano M.G."/>
            <person name="Buck G."/>
            <person name="Lee V."/>
            <person name="Wang Y."/>
            <person name="Carvalho R."/>
            <person name="Voegtly L."/>
            <person name="Shi R."/>
            <person name="Duckworth R."/>
            <person name="Johnson A."/>
            <person name="Loviza R."/>
            <person name="Walstead R."/>
            <person name="Shah Z."/>
            <person name="Kiflezghi M."/>
            <person name="Wade K."/>
            <person name="Ball S.L."/>
            <person name="Bradley K.W."/>
            <person name="Asai D.J."/>
            <person name="Bowman C.A."/>
            <person name="Russell D.A."/>
            <person name="Pope W.H."/>
            <person name="Jacobs-Sera D."/>
            <person name="Hendrix R.W."/>
            <person name="Hatfull G.F."/>
        </authorList>
    </citation>
    <scope>NUCLEOTIDE SEQUENCE [LARGE SCALE GENOMIC DNA]</scope>
    <source>
        <strain evidence="7 8">DSM 27648</strain>
    </source>
</reference>
<dbReference type="GO" id="GO:0015679">
    <property type="term" value="P:plasma membrane copper ion transport"/>
    <property type="evidence" value="ECO:0007669"/>
    <property type="project" value="TreeGrafter"/>
</dbReference>
<evidence type="ECO:0000313" key="7">
    <source>
        <dbReference type="EMBL" id="AKU99858.1"/>
    </source>
</evidence>
<accession>A0A0K1Q238</accession>
<evidence type="ECO:0000313" key="8">
    <source>
        <dbReference type="Proteomes" id="UP000064967"/>
    </source>
</evidence>
<evidence type="ECO:0000259" key="6">
    <source>
        <dbReference type="Pfam" id="PF25973"/>
    </source>
</evidence>
<proteinExistence type="inferred from homology"/>
<feature type="signal peptide" evidence="4">
    <location>
        <begin position="1"/>
        <end position="22"/>
    </location>
</feature>
<dbReference type="InterPro" id="IPR006143">
    <property type="entry name" value="RND_pump_MFP"/>
</dbReference>